<sequence length="319" mass="36195">MTECYFTSRLPAELRLRVYEFVLSFEAPLKLRQVVAGSKNTGILRCSRLTHREALPILYDRNTILLTRNDFCRHISGELSTPMRADKIRHLLINNFSTSIKCSSLSGGNGIFLDGCCEVCQPSGAGFISTLASLPQMRSVVIDYSRHPSDFRYIKKAMHLNRIPEGEHSFRLVCVGMARYRLLSPMFPAGLSIEYVNRPVNTIWNEILAVGSKLTTSGFDGEDVLLNRLRNDVHREIPDKLYLLYCARLSAFWPDAFPRTAKLWQDVENAIASSGDASDEMEALTEDIREFMLQLSPEDARSQLRSLREEEGRNLTLLP</sequence>
<evidence type="ECO:0000313" key="2">
    <source>
        <dbReference type="Proteomes" id="UP000215453"/>
    </source>
</evidence>
<proteinExistence type="predicted"/>
<evidence type="ECO:0000313" key="1">
    <source>
        <dbReference type="EMBL" id="SMY25530.1"/>
    </source>
</evidence>
<organism evidence="1 2">
    <name type="scientific">Zymoseptoria tritici ST99CH_1A5</name>
    <dbReference type="NCBI Taxonomy" id="1276529"/>
    <lineage>
        <taxon>Eukaryota</taxon>
        <taxon>Fungi</taxon>
        <taxon>Dikarya</taxon>
        <taxon>Ascomycota</taxon>
        <taxon>Pezizomycotina</taxon>
        <taxon>Dothideomycetes</taxon>
        <taxon>Dothideomycetidae</taxon>
        <taxon>Mycosphaerellales</taxon>
        <taxon>Mycosphaerellaceae</taxon>
        <taxon>Zymoseptoria</taxon>
    </lineage>
</organism>
<reference evidence="1 2" key="1">
    <citation type="submission" date="2016-10" db="EMBL/GenBank/DDBJ databases">
        <authorList>
            <person name="Varghese N."/>
        </authorList>
    </citation>
    <scope>NUCLEOTIDE SEQUENCE [LARGE SCALE GENOMIC DNA]</scope>
</reference>
<name>A0A1Y6LQ11_ZYMTR</name>
<evidence type="ECO:0008006" key="3">
    <source>
        <dbReference type="Google" id="ProtNLM"/>
    </source>
</evidence>
<dbReference type="Proteomes" id="UP000215453">
    <property type="component" value="Chromosome 6"/>
</dbReference>
<protein>
    <recommendedName>
        <fullName evidence="3">F-box domain-containing protein</fullName>
    </recommendedName>
</protein>
<dbReference type="AlphaFoldDB" id="A0A1Y6LQ11"/>
<dbReference type="EMBL" id="LT882681">
    <property type="protein sequence ID" value="SMY25530.1"/>
    <property type="molecule type" value="Genomic_DNA"/>
</dbReference>
<accession>A0A1Y6LQ11</accession>
<gene>
    <name evidence="1" type="ORF">ZT1A5_G6972</name>
</gene>